<protein>
    <submittedName>
        <fullName evidence="2">Uncharacterized protein</fullName>
    </submittedName>
</protein>
<keyword evidence="3" id="KW-1185">Reference proteome</keyword>
<name>A0AAE8SUS6_9PEZI</name>
<reference evidence="2" key="1">
    <citation type="submission" date="2018-03" db="EMBL/GenBank/DDBJ databases">
        <authorList>
            <person name="Guldener U."/>
        </authorList>
    </citation>
    <scope>NUCLEOTIDE SEQUENCE</scope>
</reference>
<dbReference type="Proteomes" id="UP001187682">
    <property type="component" value="Unassembled WGS sequence"/>
</dbReference>
<dbReference type="AlphaFoldDB" id="A0AAE8SUS6"/>
<proteinExistence type="predicted"/>
<accession>A0AAE8SUS6</accession>
<comment type="caution">
    <text evidence="2">The sequence shown here is derived from an EMBL/GenBank/DDBJ whole genome shotgun (WGS) entry which is preliminary data.</text>
</comment>
<dbReference type="EMBL" id="ONZQ02000005">
    <property type="protein sequence ID" value="SPO01996.1"/>
    <property type="molecule type" value="Genomic_DNA"/>
</dbReference>
<evidence type="ECO:0000256" key="1">
    <source>
        <dbReference type="SAM" id="MobiDB-lite"/>
    </source>
</evidence>
<gene>
    <name evidence="2" type="ORF">DNG_04669</name>
</gene>
<organism evidence="2 3">
    <name type="scientific">Cephalotrichum gorgonifer</name>
    <dbReference type="NCBI Taxonomy" id="2041049"/>
    <lineage>
        <taxon>Eukaryota</taxon>
        <taxon>Fungi</taxon>
        <taxon>Dikarya</taxon>
        <taxon>Ascomycota</taxon>
        <taxon>Pezizomycotina</taxon>
        <taxon>Sordariomycetes</taxon>
        <taxon>Hypocreomycetidae</taxon>
        <taxon>Microascales</taxon>
        <taxon>Microascaceae</taxon>
        <taxon>Cephalotrichum</taxon>
    </lineage>
</organism>
<evidence type="ECO:0000313" key="3">
    <source>
        <dbReference type="Proteomes" id="UP001187682"/>
    </source>
</evidence>
<feature type="region of interest" description="Disordered" evidence="1">
    <location>
        <begin position="165"/>
        <end position="186"/>
    </location>
</feature>
<feature type="compositionally biased region" description="Acidic residues" evidence="1">
    <location>
        <begin position="177"/>
        <end position="186"/>
    </location>
</feature>
<evidence type="ECO:0000313" key="2">
    <source>
        <dbReference type="EMBL" id="SPO01996.1"/>
    </source>
</evidence>
<sequence>MLLDPDSIPEYVNLTSFAVTEKAPSHRKDIPCFSSWEGTSAEDPQHAKGIRDERPMYSIQIYDTTPDSNNPKHVWALALELHQATFGTRMNFRDPESEDRLDVYGLPMSTDTSDDERVNRCIAHQKAEIESRHSTGRTDFYISGTCEPSDYRRFLLIIDGPVPQLDGGESGATGADSDTDSDAETDMDMDMDTDDADSPFMAVFWDQPEEVHEENLEQYGNGWRVSRVSPDRLGTYILCEVKTQVDWFYNTYVYDNLHEKEVARYARRWVDERVDPGQEGLLEMERYRWPGEKMDEAEDDPNVAGAAGGVAALRMNAGP</sequence>